<evidence type="ECO:0000313" key="2">
    <source>
        <dbReference type="EMBL" id="QOR58764.1"/>
    </source>
</evidence>
<sequence>MKFIFILIVIAIFAFIVGCLVSVGVMFFLLNYQSNPFNCMIGEGVIVGSICAFVCCIRVLCSCLD</sequence>
<evidence type="ECO:0000313" key="3">
    <source>
        <dbReference type="Proteomes" id="UP000593979"/>
    </source>
</evidence>
<feature type="transmembrane region" description="Helical" evidence="1">
    <location>
        <begin position="5"/>
        <end position="29"/>
    </location>
</feature>
<feature type="transmembrane region" description="Helical" evidence="1">
    <location>
        <begin position="41"/>
        <end position="61"/>
    </location>
</feature>
<evidence type="ECO:0000256" key="1">
    <source>
        <dbReference type="SAM" id="Phobius"/>
    </source>
</evidence>
<protein>
    <submittedName>
        <fullName evidence="2">Uncharacterized protein</fullName>
    </submittedName>
</protein>
<accession>A0A7M1RXB6</accession>
<keyword evidence="1" id="KW-0812">Transmembrane</keyword>
<keyword evidence="3" id="KW-1185">Reference proteome</keyword>
<dbReference type="KEGG" id="vg:65129245"/>
<proteinExistence type="predicted"/>
<reference evidence="2 3" key="1">
    <citation type="submission" date="2020-07" db="EMBL/GenBank/DDBJ databases">
        <title>Taxonomic proposal: Crassvirales, a new order of highly abundant and diverse bacterial viruses.</title>
        <authorList>
            <person name="Shkoporov A.N."/>
            <person name="Stockdale S.R."/>
            <person name="Guerin E."/>
            <person name="Ross R.P."/>
            <person name="Hill C."/>
        </authorList>
    </citation>
    <scope>NUCLEOTIDE SEQUENCE [LARGE SCALE GENOMIC DNA]</scope>
</reference>
<dbReference type="GeneID" id="65129245"/>
<dbReference type="PROSITE" id="PS51257">
    <property type="entry name" value="PROKAR_LIPOPROTEIN"/>
    <property type="match status" value="1"/>
</dbReference>
<organism evidence="2 3">
    <name type="scientific">uncultured phage cr11_1</name>
    <dbReference type="NCBI Taxonomy" id="2772067"/>
    <lineage>
        <taxon>Viruses</taxon>
        <taxon>Duplodnaviria</taxon>
        <taxon>Heunggongvirae</taxon>
        <taxon>Uroviricota</taxon>
        <taxon>Caudoviricetes</taxon>
        <taxon>Crassvirales</taxon>
        <taxon>Intestiviridae</taxon>
        <taxon>Crudevirinae</taxon>
        <taxon>Delmidovirus</taxon>
        <taxon>Delmidovirus splanchnicus</taxon>
    </lineage>
</organism>
<keyword evidence="1" id="KW-0472">Membrane</keyword>
<name>A0A7M1RXB6_9CAUD</name>
<dbReference type="RefSeq" id="YP_010110922.1">
    <property type="nucleotide sequence ID" value="NC_055876.1"/>
</dbReference>
<dbReference type="Proteomes" id="UP000593979">
    <property type="component" value="Segment"/>
</dbReference>
<dbReference type="EMBL" id="MT774383">
    <property type="protein sequence ID" value="QOR58764.1"/>
    <property type="molecule type" value="Genomic_DNA"/>
</dbReference>
<keyword evidence="1" id="KW-1133">Transmembrane helix</keyword>